<reference evidence="2 3" key="1">
    <citation type="submission" date="2014-04" db="EMBL/GenBank/DDBJ databases">
        <authorList>
            <consortium name="DOE Joint Genome Institute"/>
            <person name="Kuo A."/>
            <person name="Kohler A."/>
            <person name="Costa M.D."/>
            <person name="Nagy L.G."/>
            <person name="Floudas D."/>
            <person name="Copeland A."/>
            <person name="Barry K.W."/>
            <person name="Cichocki N."/>
            <person name="Veneault-Fourrey C."/>
            <person name="LaButti K."/>
            <person name="Lindquist E.A."/>
            <person name="Lipzen A."/>
            <person name="Lundell T."/>
            <person name="Morin E."/>
            <person name="Murat C."/>
            <person name="Sun H."/>
            <person name="Tunlid A."/>
            <person name="Henrissat B."/>
            <person name="Grigoriev I.V."/>
            <person name="Hibbett D.S."/>
            <person name="Martin F."/>
            <person name="Nordberg H.P."/>
            <person name="Cantor M.N."/>
            <person name="Hua S.X."/>
        </authorList>
    </citation>
    <scope>NUCLEOTIDE SEQUENCE [LARGE SCALE GENOMIC DNA]</scope>
    <source>
        <strain evidence="2 3">Marx 270</strain>
    </source>
</reference>
<dbReference type="AlphaFoldDB" id="A0A0C3IBW5"/>
<sequence length="378" mass="42978">MALAAAELRRSSKYRLKTRVRVLNLRPFLPSSCLPSARATPPQPTPGHIRDYSQVTDEELVVLTDDSTDTEQEKSAEKAHRREETERREREREAERKAKREEAKRRKAEEERLEAERRKRAEEEEEARRKKAAEEEAERQRQRQRASEERAQAKRNEAAQRLCGAVYDVNTAQKVPGASMVVTATRRAPCTRCIASLTAGQCELGQGKTRACVPCHNKKKTCSWTREEAAAGPSRKRAGTGSSRGEKKKRTRGKGKEKATETEEADDEQEAGREGEEEPATPLEGPSGAGVHTRWAEWEREQQLQAMERQAEAHETAALAFERMAEAAERMAEAAERTADEWALYRAWAEWAEMRRREDAREARVAEFERAGGGWKRP</sequence>
<keyword evidence="3" id="KW-1185">Reference proteome</keyword>
<dbReference type="STRING" id="870435.A0A0C3IBW5"/>
<feature type="region of interest" description="Disordered" evidence="1">
    <location>
        <begin position="223"/>
        <end position="313"/>
    </location>
</feature>
<name>A0A0C3IBW5_PISTI</name>
<feature type="region of interest" description="Disordered" evidence="1">
    <location>
        <begin position="30"/>
        <end position="156"/>
    </location>
</feature>
<protein>
    <submittedName>
        <fullName evidence="2">Uncharacterized protein</fullName>
    </submittedName>
</protein>
<evidence type="ECO:0000256" key="1">
    <source>
        <dbReference type="SAM" id="MobiDB-lite"/>
    </source>
</evidence>
<feature type="compositionally biased region" description="Acidic residues" evidence="1">
    <location>
        <begin position="56"/>
        <end position="70"/>
    </location>
</feature>
<proteinExistence type="predicted"/>
<dbReference type="Proteomes" id="UP000054217">
    <property type="component" value="Unassembled WGS sequence"/>
</dbReference>
<evidence type="ECO:0000313" key="2">
    <source>
        <dbReference type="EMBL" id="KIN94552.1"/>
    </source>
</evidence>
<dbReference type="EMBL" id="KN832094">
    <property type="protein sequence ID" value="KIN94552.1"/>
    <property type="molecule type" value="Genomic_DNA"/>
</dbReference>
<evidence type="ECO:0000313" key="3">
    <source>
        <dbReference type="Proteomes" id="UP000054217"/>
    </source>
</evidence>
<dbReference type="InParanoid" id="A0A0C3IBW5"/>
<feature type="compositionally biased region" description="Basic and acidic residues" evidence="1">
    <location>
        <begin position="71"/>
        <end position="156"/>
    </location>
</feature>
<organism evidence="2 3">
    <name type="scientific">Pisolithus tinctorius Marx 270</name>
    <dbReference type="NCBI Taxonomy" id="870435"/>
    <lineage>
        <taxon>Eukaryota</taxon>
        <taxon>Fungi</taxon>
        <taxon>Dikarya</taxon>
        <taxon>Basidiomycota</taxon>
        <taxon>Agaricomycotina</taxon>
        <taxon>Agaricomycetes</taxon>
        <taxon>Agaricomycetidae</taxon>
        <taxon>Boletales</taxon>
        <taxon>Sclerodermatineae</taxon>
        <taxon>Pisolithaceae</taxon>
        <taxon>Pisolithus</taxon>
    </lineage>
</organism>
<feature type="compositionally biased region" description="Acidic residues" evidence="1">
    <location>
        <begin position="262"/>
        <end position="279"/>
    </location>
</feature>
<feature type="non-terminal residue" evidence="2">
    <location>
        <position position="378"/>
    </location>
</feature>
<reference evidence="3" key="2">
    <citation type="submission" date="2015-01" db="EMBL/GenBank/DDBJ databases">
        <title>Evolutionary Origins and Diversification of the Mycorrhizal Mutualists.</title>
        <authorList>
            <consortium name="DOE Joint Genome Institute"/>
            <consortium name="Mycorrhizal Genomics Consortium"/>
            <person name="Kohler A."/>
            <person name="Kuo A."/>
            <person name="Nagy L.G."/>
            <person name="Floudas D."/>
            <person name="Copeland A."/>
            <person name="Barry K.W."/>
            <person name="Cichocki N."/>
            <person name="Veneault-Fourrey C."/>
            <person name="LaButti K."/>
            <person name="Lindquist E.A."/>
            <person name="Lipzen A."/>
            <person name="Lundell T."/>
            <person name="Morin E."/>
            <person name="Murat C."/>
            <person name="Riley R."/>
            <person name="Ohm R."/>
            <person name="Sun H."/>
            <person name="Tunlid A."/>
            <person name="Henrissat B."/>
            <person name="Grigoriev I.V."/>
            <person name="Hibbett D.S."/>
            <person name="Martin F."/>
        </authorList>
    </citation>
    <scope>NUCLEOTIDE SEQUENCE [LARGE SCALE GENOMIC DNA]</scope>
    <source>
        <strain evidence="3">Marx 270</strain>
    </source>
</reference>
<gene>
    <name evidence="2" type="ORF">M404DRAFT_34948</name>
</gene>
<accession>A0A0C3IBW5</accession>
<dbReference type="HOGENOM" id="CLU_062064_0_0_1"/>